<dbReference type="OrthoDB" id="10340719at2759"/>
<keyword evidence="3" id="KW-1185">Reference proteome</keyword>
<evidence type="ECO:0000313" key="2">
    <source>
        <dbReference type="EMBL" id="CAG8980214.1"/>
    </source>
</evidence>
<dbReference type="EMBL" id="CAJVRM010000367">
    <property type="protein sequence ID" value="CAG8980214.1"/>
    <property type="molecule type" value="Genomic_DNA"/>
</dbReference>
<accession>A0A9N9LXF0</accession>
<evidence type="ECO:0000256" key="1">
    <source>
        <dbReference type="SAM" id="MobiDB-lite"/>
    </source>
</evidence>
<reference evidence="2" key="1">
    <citation type="submission" date="2021-07" db="EMBL/GenBank/DDBJ databases">
        <authorList>
            <person name="Durling M."/>
        </authorList>
    </citation>
    <scope>NUCLEOTIDE SEQUENCE</scope>
</reference>
<sequence length="313" mass="34971">MTLYCENQQRFKDTNVLCDGHSTIEQQGIIQNCARNTSRGPPPDDSEVGHRNAPTKSKSLAADQPDCNIVKRAPTKKKKPAIAEQSKIPSSKTVLRPRPVETEDFKSSPKREPQPENMFATQRVEDRSTTARGRKYSTDYDRRVQPQKPNIQAREKYGGVYQNARLKARQGHSDLNSQSMLMSSMPGYDECYSAPGINRNTQDMQLLYQPFQPQYFPAVSYSEPATLARPNPPMQVFQEPTTYPQLGFPSTAYSTAPTNYSMTANSTMRSTPAMSNTLVPNVCAYKKCKNNHKAPVIPDFAGCCSADCHMKVG</sequence>
<evidence type="ECO:0000313" key="3">
    <source>
        <dbReference type="Proteomes" id="UP000701801"/>
    </source>
</evidence>
<feature type="compositionally biased region" description="Basic and acidic residues" evidence="1">
    <location>
        <begin position="98"/>
        <end position="114"/>
    </location>
</feature>
<proteinExistence type="predicted"/>
<dbReference type="AlphaFoldDB" id="A0A9N9LXF0"/>
<comment type="caution">
    <text evidence="2">The sequence shown here is derived from an EMBL/GenBank/DDBJ whole genome shotgun (WGS) entry which is preliminary data.</text>
</comment>
<organism evidence="2 3">
    <name type="scientific">Hymenoscyphus albidus</name>
    <dbReference type="NCBI Taxonomy" id="595503"/>
    <lineage>
        <taxon>Eukaryota</taxon>
        <taxon>Fungi</taxon>
        <taxon>Dikarya</taxon>
        <taxon>Ascomycota</taxon>
        <taxon>Pezizomycotina</taxon>
        <taxon>Leotiomycetes</taxon>
        <taxon>Helotiales</taxon>
        <taxon>Helotiaceae</taxon>
        <taxon>Hymenoscyphus</taxon>
    </lineage>
</organism>
<dbReference type="Proteomes" id="UP000701801">
    <property type="component" value="Unassembled WGS sequence"/>
</dbReference>
<feature type="region of interest" description="Disordered" evidence="1">
    <location>
        <begin position="34"/>
        <end position="143"/>
    </location>
</feature>
<gene>
    <name evidence="2" type="ORF">HYALB_00012904</name>
</gene>
<name>A0A9N9LXF0_9HELO</name>
<protein>
    <submittedName>
        <fullName evidence="2">Uncharacterized protein</fullName>
    </submittedName>
</protein>